<accession>A0A2Z4IMD5</accession>
<evidence type="ECO:0000256" key="3">
    <source>
        <dbReference type="ARBA" id="ARBA00022989"/>
    </source>
</evidence>
<gene>
    <name evidence="7" type="ORF">DN752_17385</name>
</gene>
<keyword evidence="4 5" id="KW-0472">Membrane</keyword>
<evidence type="ECO:0000313" key="8">
    <source>
        <dbReference type="Proteomes" id="UP000248688"/>
    </source>
</evidence>
<feature type="transmembrane region" description="Helical" evidence="5">
    <location>
        <begin position="56"/>
        <end position="75"/>
    </location>
</feature>
<dbReference type="Proteomes" id="UP000248688">
    <property type="component" value="Chromosome"/>
</dbReference>
<evidence type="ECO:0000256" key="2">
    <source>
        <dbReference type="ARBA" id="ARBA00022692"/>
    </source>
</evidence>
<dbReference type="OrthoDB" id="9812049at2"/>
<name>A0A2Z4IMD5_9BACT</name>
<dbReference type="Pfam" id="PF04138">
    <property type="entry name" value="GtrA_DPMS_TM"/>
    <property type="match status" value="1"/>
</dbReference>
<protein>
    <recommendedName>
        <fullName evidence="6">GtrA/DPMS transmembrane domain-containing protein</fullName>
    </recommendedName>
</protein>
<dbReference type="RefSeq" id="WP_112785132.1">
    <property type="nucleotide sequence ID" value="NZ_CP030041.1"/>
</dbReference>
<proteinExistence type="predicted"/>
<feature type="domain" description="GtrA/DPMS transmembrane" evidence="6">
    <location>
        <begin position="2"/>
        <end position="75"/>
    </location>
</feature>
<evidence type="ECO:0000256" key="1">
    <source>
        <dbReference type="ARBA" id="ARBA00004141"/>
    </source>
</evidence>
<dbReference type="EMBL" id="CP030041">
    <property type="protein sequence ID" value="AWW31758.1"/>
    <property type="molecule type" value="Genomic_DNA"/>
</dbReference>
<reference evidence="7 8" key="1">
    <citation type="submission" date="2018-06" db="EMBL/GenBank/DDBJ databases">
        <title>Echinicola strongylocentroti sp. nov., isolated from a sea urchin Strongylocentrotus intermedius.</title>
        <authorList>
            <person name="Bae S.S."/>
        </authorList>
    </citation>
    <scope>NUCLEOTIDE SEQUENCE [LARGE SCALE GENOMIC DNA]</scope>
    <source>
        <strain evidence="7 8">MEBiC08714</strain>
    </source>
</reference>
<evidence type="ECO:0000256" key="5">
    <source>
        <dbReference type="SAM" id="Phobius"/>
    </source>
</evidence>
<evidence type="ECO:0000256" key="4">
    <source>
        <dbReference type="ARBA" id="ARBA00023136"/>
    </source>
</evidence>
<dbReference type="KEGG" id="est:DN752_17385"/>
<dbReference type="AlphaFoldDB" id="A0A2Z4IMD5"/>
<evidence type="ECO:0000313" key="7">
    <source>
        <dbReference type="EMBL" id="AWW31758.1"/>
    </source>
</evidence>
<feature type="transmembrane region" description="Helical" evidence="5">
    <location>
        <begin position="21"/>
        <end position="44"/>
    </location>
</feature>
<organism evidence="7 8">
    <name type="scientific">Echinicola strongylocentroti</name>
    <dbReference type="NCBI Taxonomy" id="1795355"/>
    <lineage>
        <taxon>Bacteria</taxon>
        <taxon>Pseudomonadati</taxon>
        <taxon>Bacteroidota</taxon>
        <taxon>Cytophagia</taxon>
        <taxon>Cytophagales</taxon>
        <taxon>Cyclobacteriaceae</taxon>
        <taxon>Echinicola</taxon>
    </lineage>
</organism>
<dbReference type="InterPro" id="IPR007267">
    <property type="entry name" value="GtrA_DPMS_TM"/>
</dbReference>
<dbReference type="GO" id="GO:0000271">
    <property type="term" value="P:polysaccharide biosynthetic process"/>
    <property type="evidence" value="ECO:0007669"/>
    <property type="project" value="InterPro"/>
</dbReference>
<sequence length="78" mass="8992">MTFFWNKYWTFKSQNGSVIKELSIFFCISLIGVVLSLALIYLSLNQLNLSLLTGKTLSVALVFLWNFTANSTFNFKQR</sequence>
<comment type="subcellular location">
    <subcellularLocation>
        <location evidence="1">Membrane</location>
        <topology evidence="1">Multi-pass membrane protein</topology>
    </subcellularLocation>
</comment>
<dbReference type="GO" id="GO:0016020">
    <property type="term" value="C:membrane"/>
    <property type="evidence" value="ECO:0007669"/>
    <property type="project" value="UniProtKB-SubCell"/>
</dbReference>
<keyword evidence="3 5" id="KW-1133">Transmembrane helix</keyword>
<keyword evidence="8" id="KW-1185">Reference proteome</keyword>
<evidence type="ECO:0000259" key="6">
    <source>
        <dbReference type="Pfam" id="PF04138"/>
    </source>
</evidence>
<keyword evidence="2 5" id="KW-0812">Transmembrane</keyword>